<evidence type="ECO:0000313" key="1">
    <source>
        <dbReference type="EMBL" id="ORY57004.1"/>
    </source>
</evidence>
<keyword evidence="2" id="KW-1185">Reference proteome</keyword>
<dbReference type="RefSeq" id="XP_040710471.1">
    <property type="nucleotide sequence ID" value="XM_040864522.1"/>
</dbReference>
<dbReference type="STRING" id="1141098.A0A1Y2DD17"/>
<gene>
    <name evidence="1" type="ORF">BCR38DRAFT_490447</name>
</gene>
<dbReference type="InParanoid" id="A0A1Y2DD17"/>
<dbReference type="Proteomes" id="UP000193689">
    <property type="component" value="Unassembled WGS sequence"/>
</dbReference>
<comment type="caution">
    <text evidence="1">The sequence shown here is derived from an EMBL/GenBank/DDBJ whole genome shotgun (WGS) entry which is preliminary data.</text>
</comment>
<accession>A0A1Y2DD17</accession>
<organism evidence="1 2">
    <name type="scientific">Pseudomassariella vexata</name>
    <dbReference type="NCBI Taxonomy" id="1141098"/>
    <lineage>
        <taxon>Eukaryota</taxon>
        <taxon>Fungi</taxon>
        <taxon>Dikarya</taxon>
        <taxon>Ascomycota</taxon>
        <taxon>Pezizomycotina</taxon>
        <taxon>Sordariomycetes</taxon>
        <taxon>Xylariomycetidae</taxon>
        <taxon>Amphisphaeriales</taxon>
        <taxon>Pseudomassariaceae</taxon>
        <taxon>Pseudomassariella</taxon>
    </lineage>
</organism>
<name>A0A1Y2DD17_9PEZI</name>
<dbReference type="OrthoDB" id="4766886at2759"/>
<evidence type="ECO:0000313" key="2">
    <source>
        <dbReference type="Proteomes" id="UP000193689"/>
    </source>
</evidence>
<reference evidence="1 2" key="1">
    <citation type="submission" date="2016-07" db="EMBL/GenBank/DDBJ databases">
        <title>Pervasive Adenine N6-methylation of Active Genes in Fungi.</title>
        <authorList>
            <consortium name="DOE Joint Genome Institute"/>
            <person name="Mondo S.J."/>
            <person name="Dannebaum R.O."/>
            <person name="Kuo R.C."/>
            <person name="Labutti K."/>
            <person name="Haridas S."/>
            <person name="Kuo A."/>
            <person name="Salamov A."/>
            <person name="Ahrendt S.R."/>
            <person name="Lipzen A."/>
            <person name="Sullivan W."/>
            <person name="Andreopoulos W.B."/>
            <person name="Clum A."/>
            <person name="Lindquist E."/>
            <person name="Daum C."/>
            <person name="Ramamoorthy G.K."/>
            <person name="Gryganskyi A."/>
            <person name="Culley D."/>
            <person name="Magnuson J.K."/>
            <person name="James T.Y."/>
            <person name="O'Malley M.A."/>
            <person name="Stajich J.E."/>
            <person name="Spatafora J.W."/>
            <person name="Visel A."/>
            <person name="Grigoriev I.V."/>
        </authorList>
    </citation>
    <scope>NUCLEOTIDE SEQUENCE [LARGE SCALE GENOMIC DNA]</scope>
    <source>
        <strain evidence="1 2">CBS 129021</strain>
    </source>
</reference>
<proteinExistence type="predicted"/>
<dbReference type="EMBL" id="MCFJ01000021">
    <property type="protein sequence ID" value="ORY57004.1"/>
    <property type="molecule type" value="Genomic_DNA"/>
</dbReference>
<dbReference type="GeneID" id="63780734"/>
<sequence>MSLGSNLFLNCSVVQPDRQPVSGLQVSLCCTHSVTSTFCSVTDSFGEIWLWTLLVAAAFLSDMHFSELGVFNIDCIFTDQYEPLLHELGSQVPCWAEFAAAVRREVHLMTAVVIQQGRPRADVLLATLKEAGSGLTSLPTALLARIAQQELCLCCLTHQPSRRLTCGHQVRDHCIRRYDLSSCLLCGVGNTALLQVKPLNGGVRALSLAGDVAGARTLACLLQSLRSELRSPLCRHFDLVRATGVGIFFGLMIFCKQASVEECLHHLPRIRQVKVKHREFKFGRRLKFRREELHSDLVTVTTWVASHW</sequence>
<dbReference type="AlphaFoldDB" id="A0A1Y2DD17"/>
<protein>
    <submittedName>
        <fullName evidence="1">Uncharacterized protein</fullName>
    </submittedName>
</protein>